<accession>A0A3E0X0F2</accession>
<dbReference type="Proteomes" id="UP000256488">
    <property type="component" value="Unassembled WGS sequence"/>
</dbReference>
<dbReference type="RefSeq" id="WP_084723531.1">
    <property type="nucleotide sequence ID" value="NZ_NFZX01000001.1"/>
</dbReference>
<evidence type="ECO:0000313" key="2">
    <source>
        <dbReference type="Proteomes" id="UP000256488"/>
    </source>
</evidence>
<proteinExistence type="predicted"/>
<dbReference type="EMBL" id="NFZX01000001">
    <property type="protein sequence ID" value="RFA37766.1"/>
    <property type="molecule type" value="Genomic_DNA"/>
</dbReference>
<reference evidence="1 2" key="1">
    <citation type="submission" date="2017-05" db="EMBL/GenBank/DDBJ databases">
        <title>Virgibacillus sp. AK90 isolated from a saltern of Kakinada, India.</title>
        <authorList>
            <person name="Gupta V."/>
            <person name="Sidhu C."/>
            <person name="Korpole S."/>
            <person name="Pinnaka A.K."/>
        </authorList>
    </citation>
    <scope>NUCLEOTIDE SEQUENCE [LARGE SCALE GENOMIC DNA]</scope>
    <source>
        <strain evidence="1 2">AK90</strain>
    </source>
</reference>
<sequence>MKYVLGTLCKEKSLGNLQVIRMEIDYELLTLYDAMKKEDAIEIIKSKERLICLRKQWLDLKAE</sequence>
<gene>
    <name evidence="1" type="ORF">CAI16_00330</name>
</gene>
<dbReference type="AlphaFoldDB" id="A0A3E0X0F2"/>
<evidence type="ECO:0000313" key="1">
    <source>
        <dbReference type="EMBL" id="RFA37766.1"/>
    </source>
</evidence>
<comment type="caution">
    <text evidence="1">The sequence shown here is derived from an EMBL/GenBank/DDBJ whole genome shotgun (WGS) entry which is preliminary data.</text>
</comment>
<protein>
    <submittedName>
        <fullName evidence="1">Uncharacterized protein</fullName>
    </submittedName>
</protein>
<name>A0A3E0X0F2_9BACI</name>
<organism evidence="1 2">
    <name type="scientific">Virgibacillus dokdonensis</name>
    <dbReference type="NCBI Taxonomy" id="302167"/>
    <lineage>
        <taxon>Bacteria</taxon>
        <taxon>Bacillati</taxon>
        <taxon>Bacillota</taxon>
        <taxon>Bacilli</taxon>
        <taxon>Bacillales</taxon>
        <taxon>Bacillaceae</taxon>
        <taxon>Virgibacillus</taxon>
    </lineage>
</organism>